<feature type="transmembrane region" description="Helical" evidence="5">
    <location>
        <begin position="128"/>
        <end position="149"/>
    </location>
</feature>
<dbReference type="InterPro" id="IPR022052">
    <property type="entry name" value="Histone-bd_RBBP4-like_N"/>
</dbReference>
<evidence type="ECO:0000256" key="5">
    <source>
        <dbReference type="SAM" id="Phobius"/>
    </source>
</evidence>
<dbReference type="Proteomes" id="UP001234989">
    <property type="component" value="Chromosome 7"/>
</dbReference>
<dbReference type="PANTHER" id="PTHR22850">
    <property type="entry name" value="WD40 REPEAT FAMILY"/>
    <property type="match status" value="1"/>
</dbReference>
<dbReference type="Pfam" id="PF12265">
    <property type="entry name" value="CAF1C_H4-bd"/>
    <property type="match status" value="1"/>
</dbReference>
<evidence type="ECO:0000313" key="8">
    <source>
        <dbReference type="Proteomes" id="UP001234989"/>
    </source>
</evidence>
<dbReference type="AlphaFoldDB" id="A0AAF0U2S5"/>
<keyword evidence="5" id="KW-0812">Transmembrane</keyword>
<evidence type="ECO:0000256" key="3">
    <source>
        <dbReference type="ARBA" id="ARBA00022737"/>
    </source>
</evidence>
<reference evidence="7" key="1">
    <citation type="submission" date="2023-08" db="EMBL/GenBank/DDBJ databases">
        <title>A de novo genome assembly of Solanum verrucosum Schlechtendal, a Mexican diploid species geographically isolated from the other diploid A-genome species in potato relatives.</title>
        <authorList>
            <person name="Hosaka K."/>
        </authorList>
    </citation>
    <scope>NUCLEOTIDE SEQUENCE</scope>
    <source>
        <tissue evidence="7">Young leaves</tissue>
    </source>
</reference>
<keyword evidence="2" id="KW-0853">WD repeat</keyword>
<dbReference type="Gene3D" id="2.130.10.10">
    <property type="entry name" value="YVTN repeat-like/Quinoprotein amine dehydrogenase"/>
    <property type="match status" value="1"/>
</dbReference>
<comment type="similarity">
    <text evidence="1">Belongs to the WD repeat RBAP46/RBAP48/MSI1 family.</text>
</comment>
<proteinExistence type="inferred from homology"/>
<dbReference type="EMBL" id="CP133618">
    <property type="protein sequence ID" value="WMV38218.1"/>
    <property type="molecule type" value="Genomic_DNA"/>
</dbReference>
<evidence type="ECO:0000256" key="4">
    <source>
        <dbReference type="SAM" id="MobiDB-lite"/>
    </source>
</evidence>
<keyword evidence="5" id="KW-1133">Transmembrane helix</keyword>
<keyword evidence="8" id="KW-1185">Reference proteome</keyword>
<dbReference type="InterPro" id="IPR015943">
    <property type="entry name" value="WD40/YVTN_repeat-like_dom_sf"/>
</dbReference>
<gene>
    <name evidence="7" type="ORF">MTR67_031603</name>
</gene>
<protein>
    <recommendedName>
        <fullName evidence="6">Histone-binding protein RBBP4-like N-terminal domain-containing protein</fullName>
    </recommendedName>
</protein>
<evidence type="ECO:0000259" key="6">
    <source>
        <dbReference type="Pfam" id="PF12265"/>
    </source>
</evidence>
<feature type="region of interest" description="Disordered" evidence="4">
    <location>
        <begin position="1"/>
        <end position="29"/>
    </location>
</feature>
<evidence type="ECO:0000256" key="2">
    <source>
        <dbReference type="ARBA" id="ARBA00022574"/>
    </source>
</evidence>
<keyword evidence="5" id="KW-0472">Membrane</keyword>
<evidence type="ECO:0000313" key="7">
    <source>
        <dbReference type="EMBL" id="WMV38218.1"/>
    </source>
</evidence>
<name>A0AAF0U2S5_SOLVR</name>
<accession>A0AAF0U2S5</accession>
<evidence type="ECO:0000256" key="1">
    <source>
        <dbReference type="ARBA" id="ARBA00009341"/>
    </source>
</evidence>
<feature type="domain" description="Histone-binding protein RBBP4-like N-terminal" evidence="6">
    <location>
        <begin position="36"/>
        <end position="68"/>
    </location>
</feature>
<sequence>MVVTPSAVSGNEGKRNLPLRGSSSEDGEKNVSKYGEEYLVWKSNIPVLYDWLTNHSNTWPSLSCRYYDFFLHLQYTKPLYLHEVVVRSAYTLPSPDPTLWDFTGYVVVVVAWAVSWADQALLPRWLEFSSTIIIVIVAVDISSYIFLIFKLLSFQTDKSVPNTLIIANCDVVKPRVAAENHIANFNEEARSPFVRKYKTIIHPGEVKTT</sequence>
<dbReference type="InterPro" id="IPR050459">
    <property type="entry name" value="WD_repeat_RBAP46/RBAP48/MSI1"/>
</dbReference>
<feature type="transmembrane region" description="Helical" evidence="5">
    <location>
        <begin position="98"/>
        <end position="116"/>
    </location>
</feature>
<keyword evidence="3" id="KW-0677">Repeat</keyword>
<organism evidence="7 8">
    <name type="scientific">Solanum verrucosum</name>
    <dbReference type="NCBI Taxonomy" id="315347"/>
    <lineage>
        <taxon>Eukaryota</taxon>
        <taxon>Viridiplantae</taxon>
        <taxon>Streptophyta</taxon>
        <taxon>Embryophyta</taxon>
        <taxon>Tracheophyta</taxon>
        <taxon>Spermatophyta</taxon>
        <taxon>Magnoliopsida</taxon>
        <taxon>eudicotyledons</taxon>
        <taxon>Gunneridae</taxon>
        <taxon>Pentapetalae</taxon>
        <taxon>asterids</taxon>
        <taxon>lamiids</taxon>
        <taxon>Solanales</taxon>
        <taxon>Solanaceae</taxon>
        <taxon>Solanoideae</taxon>
        <taxon>Solaneae</taxon>
        <taxon>Solanum</taxon>
    </lineage>
</organism>